<dbReference type="EMBL" id="JAYMGO010000001">
    <property type="protein sequence ID" value="KAL1281490.1"/>
    <property type="molecule type" value="Genomic_DNA"/>
</dbReference>
<protein>
    <submittedName>
        <fullName evidence="1">Uncharacterized protein</fullName>
    </submittedName>
</protein>
<proteinExistence type="predicted"/>
<organism evidence="1 2">
    <name type="scientific">Cirrhinus molitorella</name>
    <name type="common">mud carp</name>
    <dbReference type="NCBI Taxonomy" id="172907"/>
    <lineage>
        <taxon>Eukaryota</taxon>
        <taxon>Metazoa</taxon>
        <taxon>Chordata</taxon>
        <taxon>Craniata</taxon>
        <taxon>Vertebrata</taxon>
        <taxon>Euteleostomi</taxon>
        <taxon>Actinopterygii</taxon>
        <taxon>Neopterygii</taxon>
        <taxon>Teleostei</taxon>
        <taxon>Ostariophysi</taxon>
        <taxon>Cypriniformes</taxon>
        <taxon>Cyprinidae</taxon>
        <taxon>Labeoninae</taxon>
        <taxon>Labeonini</taxon>
        <taxon>Cirrhinus</taxon>
    </lineage>
</organism>
<reference evidence="1 2" key="1">
    <citation type="submission" date="2023-09" db="EMBL/GenBank/DDBJ databases">
        <authorList>
            <person name="Wang M."/>
        </authorList>
    </citation>
    <scope>NUCLEOTIDE SEQUENCE [LARGE SCALE GENOMIC DNA]</scope>
    <source>
        <strain evidence="1">GT-2023</strain>
        <tissue evidence="1">Liver</tissue>
    </source>
</reference>
<evidence type="ECO:0000313" key="1">
    <source>
        <dbReference type="EMBL" id="KAL1281490.1"/>
    </source>
</evidence>
<accession>A0ABR3NWS3</accession>
<evidence type="ECO:0000313" key="2">
    <source>
        <dbReference type="Proteomes" id="UP001558613"/>
    </source>
</evidence>
<feature type="non-terminal residue" evidence="1">
    <location>
        <position position="1"/>
    </location>
</feature>
<gene>
    <name evidence="1" type="ORF">QQF64_000293</name>
</gene>
<name>A0ABR3NWS3_9TELE</name>
<comment type="caution">
    <text evidence="1">The sequence shown here is derived from an EMBL/GenBank/DDBJ whole genome shotgun (WGS) entry which is preliminary data.</text>
</comment>
<dbReference type="Proteomes" id="UP001558613">
    <property type="component" value="Unassembled WGS sequence"/>
</dbReference>
<keyword evidence="2" id="KW-1185">Reference proteome</keyword>
<sequence>PAPVGSWLFSFATSSQTIGSYSWLDRERHITKVDSGVMPGNRETPCDLRGSFTIYL</sequence>